<dbReference type="GO" id="GO:0009279">
    <property type="term" value="C:cell outer membrane"/>
    <property type="evidence" value="ECO:0007669"/>
    <property type="project" value="UniProtKB-SubCell"/>
</dbReference>
<protein>
    <recommendedName>
        <fullName evidence="1">LPS-assembly protein LptD</fullName>
    </recommendedName>
</protein>
<evidence type="ECO:0000256" key="1">
    <source>
        <dbReference type="HAMAP-Rule" id="MF_01411"/>
    </source>
</evidence>
<comment type="function">
    <text evidence="1">Involved in the assembly of lipopolysaccharide (LPS) at the surface of the outer membrane.</text>
</comment>
<dbReference type="PANTHER" id="PTHR30189:SF1">
    <property type="entry name" value="LPS-ASSEMBLY PROTEIN LPTD"/>
    <property type="match status" value="1"/>
</dbReference>
<dbReference type="EMBL" id="CP015093">
    <property type="protein sequence ID" value="APZ54571.1"/>
    <property type="molecule type" value="Genomic_DNA"/>
</dbReference>
<evidence type="ECO:0000313" key="3">
    <source>
        <dbReference type="EMBL" id="APZ54571.1"/>
    </source>
</evidence>
<dbReference type="InterPro" id="IPR020889">
    <property type="entry name" value="LipoPS_assembly_LptD"/>
</dbReference>
<keyword evidence="1" id="KW-0998">Cell outer membrane</keyword>
<comment type="subcellular location">
    <subcellularLocation>
        <location evidence="1">Cell outer membrane</location>
    </subcellularLocation>
</comment>
<dbReference type="HAMAP" id="MF_01411">
    <property type="entry name" value="LPS_assembly_LptD"/>
    <property type="match status" value="1"/>
</dbReference>
<reference evidence="3 4" key="1">
    <citation type="submission" date="2016-04" db="EMBL/GenBank/DDBJ databases">
        <title>Deep-sea bacteria in the southern Pacific.</title>
        <authorList>
            <person name="Tang K."/>
        </authorList>
    </citation>
    <scope>NUCLEOTIDE SEQUENCE [LARGE SCALE GENOMIC DNA]</scope>
    <source>
        <strain evidence="3 4">JLT2014</strain>
    </source>
</reference>
<name>A0A1P8UYV6_9RHOB</name>
<comment type="similarity">
    <text evidence="1">Belongs to the LptD family.</text>
</comment>
<keyword evidence="4" id="KW-1185">Reference proteome</keyword>
<gene>
    <name evidence="1" type="primary">lptD</name>
    <name evidence="3" type="ORF">Ga0080574_TMP4237</name>
</gene>
<evidence type="ECO:0000313" key="4">
    <source>
        <dbReference type="Proteomes" id="UP000187059"/>
    </source>
</evidence>
<dbReference type="GO" id="GO:0015920">
    <property type="term" value="P:lipopolysaccharide transport"/>
    <property type="evidence" value="ECO:0007669"/>
    <property type="project" value="InterPro"/>
</dbReference>
<dbReference type="GO" id="GO:1990351">
    <property type="term" value="C:transporter complex"/>
    <property type="evidence" value="ECO:0007669"/>
    <property type="project" value="TreeGrafter"/>
</dbReference>
<organism evidence="3 4">
    <name type="scientific">Salipiger abyssi</name>
    <dbReference type="NCBI Taxonomy" id="1250539"/>
    <lineage>
        <taxon>Bacteria</taxon>
        <taxon>Pseudomonadati</taxon>
        <taxon>Pseudomonadota</taxon>
        <taxon>Alphaproteobacteria</taxon>
        <taxon>Rhodobacterales</taxon>
        <taxon>Roseobacteraceae</taxon>
        <taxon>Salipiger</taxon>
    </lineage>
</organism>
<feature type="chain" id="PRO_5013414842" description="LPS-assembly protein LptD" evidence="1">
    <location>
        <begin position="25"/>
        <end position="728"/>
    </location>
</feature>
<proteinExistence type="inferred from homology"/>
<comment type="subunit">
    <text evidence="1">Component of the lipopolysaccharide transport and assembly complex.</text>
</comment>
<dbReference type="Pfam" id="PF04453">
    <property type="entry name" value="LptD"/>
    <property type="match status" value="1"/>
</dbReference>
<feature type="domain" description="LptD C-terminal" evidence="2">
    <location>
        <begin position="284"/>
        <end position="654"/>
    </location>
</feature>
<keyword evidence="1" id="KW-0472">Membrane</keyword>
<feature type="signal peptide" evidence="1">
    <location>
        <begin position="1"/>
        <end position="24"/>
    </location>
</feature>
<dbReference type="KEGG" id="paby:Ga0080574_TMP4237"/>
<dbReference type="PANTHER" id="PTHR30189">
    <property type="entry name" value="LPS-ASSEMBLY PROTEIN"/>
    <property type="match status" value="1"/>
</dbReference>
<dbReference type="AlphaFoldDB" id="A0A1P8UYV6"/>
<dbReference type="STRING" id="1250539.Ga0080574_TMP4237"/>
<dbReference type="InterPro" id="IPR050218">
    <property type="entry name" value="LptD"/>
</dbReference>
<accession>A0A1P8UYV6</accession>
<dbReference type="Proteomes" id="UP000187059">
    <property type="component" value="Chromosome"/>
</dbReference>
<comment type="caution">
    <text evidence="1">Lacks conserved residue(s) required for the propagation of feature annotation.</text>
</comment>
<sequence length="728" mass="81639" precursor="true">MIRLARPLCLAALLALSAPLPVLAQTTTIAADAQDESTEPALLIADSVFVEDGTRLVASGNVEALHDGMRMTATRILFDQENGTLTIEGPIRITDEAGNLLLADAAEMEEGLRNGLLKGARMVMDDQLQLAAVEAQRVEGRYTQLSRVAVTSCQVCGRNQVPLWQIRANRVIHDQDERQLYFEGAQFRLLDVPIFWLPHMRLPDPSLKRARGFLTPTIRSTTLLGTGLRVPYFIPLGDHQDITLTPYVSSETRTLEARYRRAFANGTIEVNGAVTKDTLRPDDTRGYLFIEGDFDLRDDFKLEFDIQSVSDDAYFNEYDYGPSERLESALTVSRARRDEYIQGDLLYYETLRAAEENDTQPSTMINAMYERRFFPTRMGGELRLGAMVHSHYRRSDLDIDSNDDDSVVDGRDMARLSAEASWQRRWTLAGGIRAGVSGYLWADRYAVRDDAASDSEASQFTPGAALELRWPLIRRGAYGERTLLEPVLQYGWVGGERPDIPNDESTRVEFDEANLLSLSRFPADDRHERGRLLAAGLRWLHEAPAGWTAALTLGRVWRDRVDDDFSRSSGLEGEASDWLIAGGFTNPLGLRISARGLLDESAEFSKAEARASWANARMDLGATYVMMVQDADEDRDEGQAEWGFDGSYRINRHWTGSAEWRYDLADQRLDRTGLGLQYRNECVQVDFSVMRKFASSTNLEPSTDFGLTVALTGFGTTGSAKEYRRTCN</sequence>
<dbReference type="GO" id="GO:0043165">
    <property type="term" value="P:Gram-negative-bacterium-type cell outer membrane assembly"/>
    <property type="evidence" value="ECO:0007669"/>
    <property type="project" value="UniProtKB-UniRule"/>
</dbReference>
<dbReference type="InterPro" id="IPR007543">
    <property type="entry name" value="LptD_C"/>
</dbReference>
<evidence type="ECO:0000259" key="2">
    <source>
        <dbReference type="Pfam" id="PF04453"/>
    </source>
</evidence>
<dbReference type="RefSeq" id="WP_076704237.1">
    <property type="nucleotide sequence ID" value="NZ_CP015093.1"/>
</dbReference>
<keyword evidence="1" id="KW-0732">Signal</keyword>